<dbReference type="AlphaFoldDB" id="A0A2I0KU39"/>
<dbReference type="EMBL" id="PGOL01000344">
    <property type="protein sequence ID" value="PKI71997.1"/>
    <property type="molecule type" value="Genomic_DNA"/>
</dbReference>
<sequence length="82" mass="8803">MHVRVCMDVGREGRHAGACSSAHGCARGSVAGRAGARAGMRGRARARAGERLDARARGSLRLRVHCSTESTIFTRNEEINLK</sequence>
<gene>
    <name evidence="2" type="ORF">CRG98_007613</name>
</gene>
<comment type="caution">
    <text evidence="2">The sequence shown here is derived from an EMBL/GenBank/DDBJ whole genome shotgun (WGS) entry which is preliminary data.</text>
</comment>
<evidence type="ECO:0000313" key="3">
    <source>
        <dbReference type="Proteomes" id="UP000233551"/>
    </source>
</evidence>
<evidence type="ECO:0000256" key="1">
    <source>
        <dbReference type="SAM" id="MobiDB-lite"/>
    </source>
</evidence>
<organism evidence="2 3">
    <name type="scientific">Punica granatum</name>
    <name type="common">Pomegranate</name>
    <dbReference type="NCBI Taxonomy" id="22663"/>
    <lineage>
        <taxon>Eukaryota</taxon>
        <taxon>Viridiplantae</taxon>
        <taxon>Streptophyta</taxon>
        <taxon>Embryophyta</taxon>
        <taxon>Tracheophyta</taxon>
        <taxon>Spermatophyta</taxon>
        <taxon>Magnoliopsida</taxon>
        <taxon>eudicotyledons</taxon>
        <taxon>Gunneridae</taxon>
        <taxon>Pentapetalae</taxon>
        <taxon>rosids</taxon>
        <taxon>malvids</taxon>
        <taxon>Myrtales</taxon>
        <taxon>Lythraceae</taxon>
        <taxon>Punica</taxon>
    </lineage>
</organism>
<accession>A0A2I0KU39</accession>
<proteinExistence type="predicted"/>
<name>A0A2I0KU39_PUNGR</name>
<evidence type="ECO:0000313" key="2">
    <source>
        <dbReference type="EMBL" id="PKI71997.1"/>
    </source>
</evidence>
<protein>
    <submittedName>
        <fullName evidence="2">Uncharacterized protein</fullName>
    </submittedName>
</protein>
<dbReference type="Proteomes" id="UP000233551">
    <property type="component" value="Unassembled WGS sequence"/>
</dbReference>
<feature type="region of interest" description="Disordered" evidence="1">
    <location>
        <begin position="30"/>
        <end position="50"/>
    </location>
</feature>
<reference evidence="2 3" key="1">
    <citation type="submission" date="2017-11" db="EMBL/GenBank/DDBJ databases">
        <title>De-novo sequencing of pomegranate (Punica granatum L.) genome.</title>
        <authorList>
            <person name="Akparov Z."/>
            <person name="Amiraslanov A."/>
            <person name="Hajiyeva S."/>
            <person name="Abbasov M."/>
            <person name="Kaur K."/>
            <person name="Hamwieh A."/>
            <person name="Solovyev V."/>
            <person name="Salamov A."/>
            <person name="Braich B."/>
            <person name="Kosarev P."/>
            <person name="Mahmoud A."/>
            <person name="Hajiyev E."/>
            <person name="Babayeva S."/>
            <person name="Izzatullayeva V."/>
            <person name="Mammadov A."/>
            <person name="Mammadov A."/>
            <person name="Sharifova S."/>
            <person name="Ojaghi J."/>
            <person name="Eynullazada K."/>
            <person name="Bayramov B."/>
            <person name="Abdulazimova A."/>
            <person name="Shahmuradov I."/>
        </authorList>
    </citation>
    <scope>NUCLEOTIDE SEQUENCE [LARGE SCALE GENOMIC DNA]</scope>
    <source>
        <strain evidence="3">cv. AG2017</strain>
        <tissue evidence="2">Leaf</tissue>
    </source>
</reference>
<keyword evidence="3" id="KW-1185">Reference proteome</keyword>
<feature type="compositionally biased region" description="Low complexity" evidence="1">
    <location>
        <begin position="30"/>
        <end position="39"/>
    </location>
</feature>